<organism evidence="4 5">
    <name type="scientific">Phrynocephalus forsythii</name>
    <dbReference type="NCBI Taxonomy" id="171643"/>
    <lineage>
        <taxon>Eukaryota</taxon>
        <taxon>Metazoa</taxon>
        <taxon>Chordata</taxon>
        <taxon>Craniata</taxon>
        <taxon>Vertebrata</taxon>
        <taxon>Euteleostomi</taxon>
        <taxon>Lepidosauria</taxon>
        <taxon>Squamata</taxon>
        <taxon>Bifurcata</taxon>
        <taxon>Unidentata</taxon>
        <taxon>Episquamata</taxon>
        <taxon>Toxicofera</taxon>
        <taxon>Iguania</taxon>
        <taxon>Acrodonta</taxon>
        <taxon>Agamidae</taxon>
        <taxon>Agaminae</taxon>
        <taxon>Phrynocephalus</taxon>
    </lineage>
</organism>
<comment type="caution">
    <text evidence="4">The sequence shown here is derived from an EMBL/GenBank/DDBJ whole genome shotgun (WGS) entry which is preliminary data.</text>
</comment>
<proteinExistence type="predicted"/>
<feature type="compositionally biased region" description="Basic and acidic residues" evidence="2">
    <location>
        <begin position="411"/>
        <end position="427"/>
    </location>
</feature>
<protein>
    <recommendedName>
        <fullName evidence="3">SCAN box domain-containing protein</fullName>
    </recommendedName>
</protein>
<dbReference type="FunFam" id="1.10.4020.10:FF:000005">
    <property type="entry name" value="Uncharacterized protein"/>
    <property type="match status" value="1"/>
</dbReference>
<dbReference type="SUPFAM" id="SSF47353">
    <property type="entry name" value="Retrovirus capsid dimerization domain-like"/>
    <property type="match status" value="1"/>
</dbReference>
<feature type="region of interest" description="Disordered" evidence="2">
    <location>
        <begin position="302"/>
        <end position="465"/>
    </location>
</feature>
<evidence type="ECO:0000256" key="1">
    <source>
        <dbReference type="ARBA" id="ARBA00023242"/>
    </source>
</evidence>
<dbReference type="OrthoDB" id="9042071at2759"/>
<evidence type="ECO:0000313" key="5">
    <source>
        <dbReference type="Proteomes" id="UP001142489"/>
    </source>
</evidence>
<dbReference type="AlphaFoldDB" id="A0A9Q0X5R0"/>
<dbReference type="SMART" id="SM00431">
    <property type="entry name" value="SCAN"/>
    <property type="match status" value="1"/>
</dbReference>
<dbReference type="InterPro" id="IPR038269">
    <property type="entry name" value="SCAN_sf"/>
</dbReference>
<dbReference type="PROSITE" id="PS50804">
    <property type="entry name" value="SCAN_BOX"/>
    <property type="match status" value="1"/>
</dbReference>
<dbReference type="Gene3D" id="1.10.4020.10">
    <property type="entry name" value="DNA breaking-rejoining enzymes"/>
    <property type="match status" value="1"/>
</dbReference>
<feature type="compositionally biased region" description="Basic and acidic residues" evidence="2">
    <location>
        <begin position="330"/>
        <end position="345"/>
    </location>
</feature>
<dbReference type="InterPro" id="IPR057810">
    <property type="entry name" value="RBD_ZCCHC3_1st"/>
</dbReference>
<keyword evidence="5" id="KW-1185">Reference proteome</keyword>
<keyword evidence="1" id="KW-0539">Nucleus</keyword>
<feature type="compositionally biased region" description="Acidic residues" evidence="2">
    <location>
        <begin position="365"/>
        <end position="378"/>
    </location>
</feature>
<feature type="compositionally biased region" description="Basic and acidic residues" evidence="2">
    <location>
        <begin position="303"/>
        <end position="317"/>
    </location>
</feature>
<feature type="compositionally biased region" description="Low complexity" evidence="2">
    <location>
        <begin position="353"/>
        <end position="364"/>
    </location>
</feature>
<dbReference type="PANTHER" id="PTHR45935:SF15">
    <property type="entry name" value="SCAN BOX DOMAIN-CONTAINING PROTEIN"/>
    <property type="match status" value="1"/>
</dbReference>
<gene>
    <name evidence="4" type="ORF">JRQ81_012182</name>
</gene>
<feature type="compositionally biased region" description="Basic and acidic residues" evidence="2">
    <location>
        <begin position="440"/>
        <end position="465"/>
    </location>
</feature>
<evidence type="ECO:0000256" key="2">
    <source>
        <dbReference type="SAM" id="MobiDB-lite"/>
    </source>
</evidence>
<name>A0A9Q0X5R0_9SAUR</name>
<sequence>MTDQNTAGPREGGDFNVIKAGSLGTCWGRTVQKVLGEEIPGSDMECQKFRNVSYQEAGGPRGVFTQLHQLCRQWLKPEQHTKAQILDLVILEQFLTILPLEMSSWVRECGAETTSQAVALAEGLLALSQAEDQERKEQERRNISGDIQADFQAAEKSLVNARQSPQWREGDQGNEEGANIIVRLRYKGPTDETKVSRKYVEDVLLESFLQFPLTELLAIIIPLGSNEIDLCFPSERTYQLFWNKCKIAIDLSDTPLAEYDLVPLFRDETRVVTEAVRTTTIPSENVDWWFRRGHTYEWCPHSEYNKTDPQRYEEAQRRAQPGWEKKKKRSGDAERDFSFGDRVDPLDLDSDSDNSGSDSGSCDSSESDSDEEEEDEGQDNNKEGEGEEEEEDEEGEEDEEEEEREGGSGGGRREARGGERKDRDTDQGKQGGRSGTGVQKTEEKNKDKEGDKDKDKGKSEGRGKK</sequence>
<evidence type="ECO:0000259" key="3">
    <source>
        <dbReference type="PROSITE" id="PS50804"/>
    </source>
</evidence>
<dbReference type="InterPro" id="IPR003309">
    <property type="entry name" value="SCAN_dom"/>
</dbReference>
<feature type="compositionally biased region" description="Acidic residues" evidence="2">
    <location>
        <begin position="385"/>
        <end position="404"/>
    </location>
</feature>
<feature type="domain" description="SCAN box" evidence="3">
    <location>
        <begin position="47"/>
        <end position="124"/>
    </location>
</feature>
<dbReference type="CDD" id="cd07936">
    <property type="entry name" value="SCAN"/>
    <property type="match status" value="1"/>
</dbReference>
<dbReference type="InterPro" id="IPR050916">
    <property type="entry name" value="SCAN-C2H2_zinc_finger"/>
</dbReference>
<evidence type="ECO:0000313" key="4">
    <source>
        <dbReference type="EMBL" id="KAJ7303245.1"/>
    </source>
</evidence>
<dbReference type="PANTHER" id="PTHR45935">
    <property type="entry name" value="PROTEIN ZBED8-RELATED"/>
    <property type="match status" value="1"/>
</dbReference>
<dbReference type="Proteomes" id="UP001142489">
    <property type="component" value="Unassembled WGS sequence"/>
</dbReference>
<dbReference type="Pfam" id="PF23057">
    <property type="entry name" value="RBD_ZCCHC3_1st"/>
    <property type="match status" value="1"/>
</dbReference>
<reference evidence="4" key="1">
    <citation type="journal article" date="2023" name="DNA Res.">
        <title>Chromosome-level genome assembly of Phrynocephalus forsythii using third-generation DNA sequencing and Hi-C analysis.</title>
        <authorList>
            <person name="Qi Y."/>
            <person name="Zhao W."/>
            <person name="Zhao Y."/>
            <person name="Niu C."/>
            <person name="Cao S."/>
            <person name="Zhang Y."/>
        </authorList>
    </citation>
    <scope>NUCLEOTIDE SEQUENCE</scope>
    <source>
        <tissue evidence="4">Muscle</tissue>
    </source>
</reference>
<dbReference type="EMBL" id="JAPFRF010000024">
    <property type="protein sequence ID" value="KAJ7303245.1"/>
    <property type="molecule type" value="Genomic_DNA"/>
</dbReference>
<dbReference type="Pfam" id="PF02023">
    <property type="entry name" value="SCAN"/>
    <property type="match status" value="1"/>
</dbReference>
<accession>A0A9Q0X5R0</accession>